<evidence type="ECO:0000313" key="4">
    <source>
        <dbReference type="Proteomes" id="UP000663848"/>
    </source>
</evidence>
<organism evidence="3 4">
    <name type="scientific">Rotaria socialis</name>
    <dbReference type="NCBI Taxonomy" id="392032"/>
    <lineage>
        <taxon>Eukaryota</taxon>
        <taxon>Metazoa</taxon>
        <taxon>Spiralia</taxon>
        <taxon>Gnathifera</taxon>
        <taxon>Rotifera</taxon>
        <taxon>Eurotatoria</taxon>
        <taxon>Bdelloidea</taxon>
        <taxon>Philodinida</taxon>
        <taxon>Philodinidae</taxon>
        <taxon>Rotaria</taxon>
    </lineage>
</organism>
<dbReference type="EMBL" id="CAJOBR010094956">
    <property type="protein sequence ID" value="CAF5146061.1"/>
    <property type="molecule type" value="Genomic_DNA"/>
</dbReference>
<comment type="caution">
    <text evidence="3">The sequence shown here is derived from an EMBL/GenBank/DDBJ whole genome shotgun (WGS) entry which is preliminary data.</text>
</comment>
<feature type="compositionally biased region" description="Basic and acidic residues" evidence="1">
    <location>
        <begin position="46"/>
        <end position="55"/>
    </location>
</feature>
<dbReference type="EMBL" id="CAJOBR010094999">
    <property type="protein sequence ID" value="CAF5146106.1"/>
    <property type="molecule type" value="Genomic_DNA"/>
</dbReference>
<feature type="region of interest" description="Disordered" evidence="1">
    <location>
        <begin position="1"/>
        <end position="55"/>
    </location>
</feature>
<evidence type="ECO:0000256" key="1">
    <source>
        <dbReference type="SAM" id="MobiDB-lite"/>
    </source>
</evidence>
<dbReference type="AlphaFoldDB" id="A0A822GII5"/>
<accession>A0A822GII5</accession>
<dbReference type="Proteomes" id="UP000663848">
    <property type="component" value="Unassembled WGS sequence"/>
</dbReference>
<proteinExistence type="predicted"/>
<protein>
    <submittedName>
        <fullName evidence="3">Uncharacterized protein</fullName>
    </submittedName>
</protein>
<sequence length="55" mass="5986">VQGDATPNLLKKHEAASPNKELNSIATPDALDEYGRAGTASRLKREKSDDKSKVY</sequence>
<evidence type="ECO:0000313" key="2">
    <source>
        <dbReference type="EMBL" id="CAF5146061.1"/>
    </source>
</evidence>
<reference evidence="3" key="1">
    <citation type="submission" date="2021-02" db="EMBL/GenBank/DDBJ databases">
        <authorList>
            <person name="Nowell W R."/>
        </authorList>
    </citation>
    <scope>NUCLEOTIDE SEQUENCE</scope>
</reference>
<evidence type="ECO:0000313" key="3">
    <source>
        <dbReference type="EMBL" id="CAF5146106.1"/>
    </source>
</evidence>
<gene>
    <name evidence="2" type="ORF">QYT958_LOCUS48155</name>
    <name evidence="3" type="ORF">QYT958_LOCUS48159</name>
</gene>
<feature type="non-terminal residue" evidence="3">
    <location>
        <position position="1"/>
    </location>
</feature>
<name>A0A822GII5_9BILA</name>